<keyword evidence="4" id="KW-0378">Hydrolase</keyword>
<dbReference type="FunFam" id="3.90.850.10:FF:000002">
    <property type="entry name" value="2-hydroxyhepta-2,4-diene-1,7-dioate isomerase"/>
    <property type="match status" value="1"/>
</dbReference>
<protein>
    <submittedName>
        <fullName evidence="4">Fumarylacetoacetate hydrolase family protein</fullName>
    </submittedName>
</protein>
<dbReference type="GO" id="GO:0046872">
    <property type="term" value="F:metal ion binding"/>
    <property type="evidence" value="ECO:0007669"/>
    <property type="project" value="UniProtKB-KW"/>
</dbReference>
<evidence type="ECO:0000313" key="5">
    <source>
        <dbReference type="Proteomes" id="UP000189670"/>
    </source>
</evidence>
<comment type="similarity">
    <text evidence="1">Belongs to the FAH family.</text>
</comment>
<dbReference type="GO" id="GO:0019752">
    <property type="term" value="P:carboxylic acid metabolic process"/>
    <property type="evidence" value="ECO:0007669"/>
    <property type="project" value="UniProtKB-ARBA"/>
</dbReference>
<evidence type="ECO:0000256" key="1">
    <source>
        <dbReference type="ARBA" id="ARBA00010211"/>
    </source>
</evidence>
<reference evidence="5" key="1">
    <citation type="submission" date="2012-11" db="EMBL/GenBank/DDBJ databases">
        <authorList>
            <person name="Lucero-Rivera Y.E."/>
            <person name="Tovar-Ramirez D."/>
        </authorList>
    </citation>
    <scope>NUCLEOTIDE SEQUENCE [LARGE SCALE GENOMIC DNA]</scope>
    <source>
        <strain evidence="5">Araruama</strain>
    </source>
</reference>
<proteinExistence type="inferred from homology"/>
<evidence type="ECO:0000313" key="4">
    <source>
        <dbReference type="EMBL" id="ETR71620.1"/>
    </source>
</evidence>
<organism evidence="4 5">
    <name type="scientific">Candidatus Magnetoglobus multicellularis str. Araruama</name>
    <dbReference type="NCBI Taxonomy" id="890399"/>
    <lineage>
        <taxon>Bacteria</taxon>
        <taxon>Pseudomonadati</taxon>
        <taxon>Thermodesulfobacteriota</taxon>
        <taxon>Desulfobacteria</taxon>
        <taxon>Desulfobacterales</taxon>
        <taxon>Desulfobacteraceae</taxon>
        <taxon>Candidatus Magnetoglobus</taxon>
    </lineage>
</organism>
<dbReference type="InterPro" id="IPR011234">
    <property type="entry name" value="Fumarylacetoacetase-like_C"/>
</dbReference>
<evidence type="ECO:0000256" key="2">
    <source>
        <dbReference type="ARBA" id="ARBA00022723"/>
    </source>
</evidence>
<comment type="caution">
    <text evidence="4">The sequence shown here is derived from an EMBL/GenBank/DDBJ whole genome shotgun (WGS) entry which is preliminary data.</text>
</comment>
<feature type="domain" description="Fumarylacetoacetase-like C-terminal" evidence="3">
    <location>
        <begin position="65"/>
        <end position="269"/>
    </location>
</feature>
<dbReference type="Pfam" id="PF01557">
    <property type="entry name" value="FAA_hydrolase"/>
    <property type="match status" value="1"/>
</dbReference>
<gene>
    <name evidence="4" type="ORF">OMM_02361</name>
</gene>
<dbReference type="PANTHER" id="PTHR42796:SF4">
    <property type="entry name" value="FUMARYLACETOACETATE HYDROLASE DOMAIN-CONTAINING PROTEIN 2A"/>
    <property type="match status" value="1"/>
</dbReference>
<dbReference type="GO" id="GO:0016853">
    <property type="term" value="F:isomerase activity"/>
    <property type="evidence" value="ECO:0007669"/>
    <property type="project" value="UniProtKB-ARBA"/>
</dbReference>
<dbReference type="Gene3D" id="3.90.850.10">
    <property type="entry name" value="Fumarylacetoacetase-like, C-terminal domain"/>
    <property type="match status" value="1"/>
</dbReference>
<dbReference type="EMBL" id="ATBP01000247">
    <property type="protein sequence ID" value="ETR71620.1"/>
    <property type="molecule type" value="Genomic_DNA"/>
</dbReference>
<sequence length="275" mass="30813">MKLAQIYYQEKVRLVKVRDDALILLDYNGSIVDLMKKNNLTGLMEQNSIPIESAFFLPPIMHASKVIAIGLNYMDHADECNMALPKEPLIFTKFSSSLNGHNHPIFWKESITQQVDFEAELAVIIGKTVYQCSKDQAYDAVFGYTCANDVSARDLQFGDGQWVRGKSLDTFCPLGPWMVSRDEIDNPHSLDIQCRVNGQIMQKSNTDQMIFSIPDLIVFLSNHFTLYPCDIILTGTPAGVGVFRKPQVFLKAGDTVEVEIENIGILSNKAVVSNQ</sequence>
<dbReference type="AlphaFoldDB" id="A0A1V1P9X4"/>
<accession>A0A1V1P9X4</accession>
<dbReference type="GO" id="GO:0016787">
    <property type="term" value="F:hydrolase activity"/>
    <property type="evidence" value="ECO:0007669"/>
    <property type="project" value="UniProtKB-KW"/>
</dbReference>
<dbReference type="Proteomes" id="UP000189670">
    <property type="component" value="Unassembled WGS sequence"/>
</dbReference>
<name>A0A1V1P9X4_9BACT</name>
<dbReference type="PANTHER" id="PTHR42796">
    <property type="entry name" value="FUMARYLACETOACETATE HYDROLASE DOMAIN-CONTAINING PROTEIN 2A-RELATED"/>
    <property type="match status" value="1"/>
</dbReference>
<dbReference type="SUPFAM" id="SSF56529">
    <property type="entry name" value="FAH"/>
    <property type="match status" value="1"/>
</dbReference>
<evidence type="ECO:0000259" key="3">
    <source>
        <dbReference type="Pfam" id="PF01557"/>
    </source>
</evidence>
<dbReference type="InterPro" id="IPR051121">
    <property type="entry name" value="FAH"/>
</dbReference>
<keyword evidence="2" id="KW-0479">Metal-binding</keyword>
<dbReference type="InterPro" id="IPR036663">
    <property type="entry name" value="Fumarylacetoacetase_C_sf"/>
</dbReference>